<dbReference type="Gene3D" id="3.40.50.200">
    <property type="entry name" value="Peptidase S8/S53 domain"/>
    <property type="match status" value="2"/>
</dbReference>
<dbReference type="PROSITE" id="PS00136">
    <property type="entry name" value="SUBTILASE_ASP"/>
    <property type="match status" value="1"/>
</dbReference>
<evidence type="ECO:0000256" key="3">
    <source>
        <dbReference type="ARBA" id="ARBA00022801"/>
    </source>
</evidence>
<comment type="caution">
    <text evidence="8">The sequence shown here is derived from an EMBL/GenBank/DDBJ whole genome shotgun (WGS) entry which is preliminary data.</text>
</comment>
<dbReference type="GO" id="GO:0004252">
    <property type="term" value="F:serine-type endopeptidase activity"/>
    <property type="evidence" value="ECO:0007669"/>
    <property type="project" value="InterPro"/>
</dbReference>
<reference evidence="8 9" key="1">
    <citation type="submission" date="2024-02" db="EMBL/GenBank/DDBJ databases">
        <title>De novo assembly and annotation of 12 fungi associated with fruit tree decline syndrome in Ontario, Canada.</title>
        <authorList>
            <person name="Sulman M."/>
            <person name="Ellouze W."/>
            <person name="Ilyukhin E."/>
        </authorList>
    </citation>
    <scope>NUCLEOTIDE SEQUENCE [LARGE SCALE GENOMIC DNA]</scope>
    <source>
        <strain evidence="8 9">M11/M66-122</strain>
    </source>
</reference>
<evidence type="ECO:0000256" key="2">
    <source>
        <dbReference type="ARBA" id="ARBA00022670"/>
    </source>
</evidence>
<feature type="region of interest" description="Disordered" evidence="6">
    <location>
        <begin position="85"/>
        <end position="109"/>
    </location>
</feature>
<dbReference type="AlphaFoldDB" id="A0AAN9UV72"/>
<protein>
    <recommendedName>
        <fullName evidence="7">Peptidase S8/S53 domain-containing protein</fullName>
    </recommendedName>
</protein>
<evidence type="ECO:0000256" key="4">
    <source>
        <dbReference type="ARBA" id="ARBA00022825"/>
    </source>
</evidence>
<keyword evidence="9" id="KW-1185">Reference proteome</keyword>
<keyword evidence="4" id="KW-0720">Serine protease</keyword>
<feature type="domain" description="Peptidase S8/S53" evidence="7">
    <location>
        <begin position="188"/>
        <end position="249"/>
    </location>
</feature>
<dbReference type="PROSITE" id="PS51892">
    <property type="entry name" value="SUBTILASE"/>
    <property type="match status" value="1"/>
</dbReference>
<evidence type="ECO:0000256" key="6">
    <source>
        <dbReference type="SAM" id="MobiDB-lite"/>
    </source>
</evidence>
<comment type="similarity">
    <text evidence="1 5">Belongs to the peptidase S8 family.</text>
</comment>
<keyword evidence="3" id="KW-0378">Hydrolase</keyword>
<sequence>MAAYLQGPRGPGRPALRTPSAAGQERGLYGRKYIVVVNKDVSTDALDDATINTYSSNADRIHNSTIRSFAGGLCEAAFEELRNHPGRLEKSRDSHRENVGGNGSSRSSNYYFDDSAGAGTCSYIIDTGIDVAHVEFGGRTEFLRNFSGDRHDGDCTYVAGIKGSDTSGVAKKTRLSVQRPRHGRRARPVESGTFVAVASGNDGRDATGVSPASAPKVCTVGATNVADARSGFSNYGAVVDVFAPGEDTYHQHG</sequence>
<dbReference type="EMBL" id="JAKJXP020000019">
    <property type="protein sequence ID" value="KAK7754586.1"/>
    <property type="molecule type" value="Genomic_DNA"/>
</dbReference>
<keyword evidence="2" id="KW-0645">Protease</keyword>
<dbReference type="InterPro" id="IPR050131">
    <property type="entry name" value="Peptidase_S8_subtilisin-like"/>
</dbReference>
<evidence type="ECO:0000256" key="5">
    <source>
        <dbReference type="PROSITE-ProRule" id="PRU01240"/>
    </source>
</evidence>
<feature type="compositionally biased region" description="Basic and acidic residues" evidence="6">
    <location>
        <begin position="85"/>
        <end position="98"/>
    </location>
</feature>
<accession>A0AAN9UV72</accession>
<dbReference type="SUPFAM" id="SSF52743">
    <property type="entry name" value="Subtilisin-like"/>
    <property type="match status" value="1"/>
</dbReference>
<dbReference type="InterPro" id="IPR036852">
    <property type="entry name" value="Peptidase_S8/S53_dom_sf"/>
</dbReference>
<evidence type="ECO:0000313" key="9">
    <source>
        <dbReference type="Proteomes" id="UP001320420"/>
    </source>
</evidence>
<gene>
    <name evidence="8" type="ORF">SLS62_003369</name>
</gene>
<dbReference type="InterPro" id="IPR000209">
    <property type="entry name" value="Peptidase_S8/S53_dom"/>
</dbReference>
<proteinExistence type="inferred from homology"/>
<comment type="caution">
    <text evidence="5">Lacks conserved residue(s) required for the propagation of feature annotation.</text>
</comment>
<dbReference type="Proteomes" id="UP001320420">
    <property type="component" value="Unassembled WGS sequence"/>
</dbReference>
<evidence type="ECO:0000259" key="7">
    <source>
        <dbReference type="Pfam" id="PF00082"/>
    </source>
</evidence>
<dbReference type="GO" id="GO:0006508">
    <property type="term" value="P:proteolysis"/>
    <property type="evidence" value="ECO:0007669"/>
    <property type="project" value="UniProtKB-KW"/>
</dbReference>
<dbReference type="PANTHER" id="PTHR43806">
    <property type="entry name" value="PEPTIDASE S8"/>
    <property type="match status" value="1"/>
</dbReference>
<dbReference type="InterPro" id="IPR023827">
    <property type="entry name" value="Peptidase_S8_Asp-AS"/>
</dbReference>
<dbReference type="Pfam" id="PF00082">
    <property type="entry name" value="Peptidase_S8"/>
    <property type="match status" value="1"/>
</dbReference>
<evidence type="ECO:0000256" key="1">
    <source>
        <dbReference type="ARBA" id="ARBA00011073"/>
    </source>
</evidence>
<evidence type="ECO:0000313" key="8">
    <source>
        <dbReference type="EMBL" id="KAK7754586.1"/>
    </source>
</evidence>
<name>A0AAN9UV72_9PEZI</name>
<feature type="region of interest" description="Disordered" evidence="6">
    <location>
        <begin position="1"/>
        <end position="23"/>
    </location>
</feature>
<dbReference type="PANTHER" id="PTHR43806:SF58">
    <property type="entry name" value="ALKALINE PROTEASE 1-RELATED"/>
    <property type="match status" value="1"/>
</dbReference>
<organism evidence="8 9">
    <name type="scientific">Diatrype stigma</name>
    <dbReference type="NCBI Taxonomy" id="117547"/>
    <lineage>
        <taxon>Eukaryota</taxon>
        <taxon>Fungi</taxon>
        <taxon>Dikarya</taxon>
        <taxon>Ascomycota</taxon>
        <taxon>Pezizomycotina</taxon>
        <taxon>Sordariomycetes</taxon>
        <taxon>Xylariomycetidae</taxon>
        <taxon>Xylariales</taxon>
        <taxon>Diatrypaceae</taxon>
        <taxon>Diatrype</taxon>
    </lineage>
</organism>